<keyword evidence="5 10" id="KW-0949">S-adenosyl-L-methionine</keyword>
<dbReference type="InterPro" id="IPR036188">
    <property type="entry name" value="FAD/NAD-bd_sf"/>
</dbReference>
<dbReference type="Gene3D" id="3.50.50.60">
    <property type="entry name" value="FAD/NAD(P)-binding domain"/>
    <property type="match status" value="1"/>
</dbReference>
<evidence type="ECO:0000256" key="9">
    <source>
        <dbReference type="ARBA" id="ARBA00023268"/>
    </source>
</evidence>
<comment type="caution">
    <text evidence="13">The sequence shown here is derived from an EMBL/GenBank/DDBJ whole genome shotgun (WGS) entry which is preliminary data.</text>
</comment>
<comment type="catalytic activity">
    <reaction evidence="10">
        <text>5-aminomethyl-2-thiouridine(34) in tRNA + S-adenosyl-L-methionine = 5-methylaminomethyl-2-thiouridine(34) in tRNA + S-adenosyl-L-homocysteine + H(+)</text>
        <dbReference type="Rhea" id="RHEA:19569"/>
        <dbReference type="Rhea" id="RHEA-COMP:10195"/>
        <dbReference type="Rhea" id="RHEA-COMP:10197"/>
        <dbReference type="ChEBI" id="CHEBI:15378"/>
        <dbReference type="ChEBI" id="CHEBI:57856"/>
        <dbReference type="ChEBI" id="CHEBI:59789"/>
        <dbReference type="ChEBI" id="CHEBI:74454"/>
        <dbReference type="ChEBI" id="CHEBI:74455"/>
        <dbReference type="EC" id="2.1.1.61"/>
    </reaction>
</comment>
<keyword evidence="4 10" id="KW-0808">Transferase</keyword>
<dbReference type="GO" id="GO:0005737">
    <property type="term" value="C:cytoplasm"/>
    <property type="evidence" value="ECO:0007669"/>
    <property type="project" value="UniProtKB-SubCell"/>
</dbReference>
<evidence type="ECO:0000259" key="11">
    <source>
        <dbReference type="Pfam" id="PF01266"/>
    </source>
</evidence>
<gene>
    <name evidence="10 13" type="primary">mnmC</name>
    <name evidence="13" type="ORF">FM042_00185</name>
</gene>
<dbReference type="NCBIfam" id="NF002481">
    <property type="entry name" value="PRK01747.1-2"/>
    <property type="match status" value="1"/>
</dbReference>
<dbReference type="GO" id="GO:0004808">
    <property type="term" value="F:tRNA (5-methylaminomethyl-2-thiouridylate)(34)-methyltransferase activity"/>
    <property type="evidence" value="ECO:0007669"/>
    <property type="project" value="UniProtKB-EC"/>
</dbReference>
<dbReference type="Pfam" id="PF01266">
    <property type="entry name" value="DAO"/>
    <property type="match status" value="1"/>
</dbReference>
<dbReference type="SUPFAM" id="SSF54373">
    <property type="entry name" value="FAD-linked reductases, C-terminal domain"/>
    <property type="match status" value="1"/>
</dbReference>
<evidence type="ECO:0000256" key="4">
    <source>
        <dbReference type="ARBA" id="ARBA00022679"/>
    </source>
</evidence>
<comment type="function">
    <text evidence="10">Catalyzes the last two steps in the biosynthesis of 5-methylaminomethyl-2-thiouridine (mnm(5)s(2)U) at the wobble position (U34) in tRNA. Catalyzes the FAD-dependent demodification of cmnm(5)s(2)U34 to nm(5)s(2)U34, followed by the transfer of a methyl group from S-adenosyl-L-methionine to nm(5)s(2)U34, to form mnm(5)s(2)U34.</text>
</comment>
<keyword evidence="1 10" id="KW-0963">Cytoplasm</keyword>
<dbReference type="NCBIfam" id="NF033855">
    <property type="entry name" value="tRNA_MNMC2"/>
    <property type="match status" value="1"/>
</dbReference>
<dbReference type="GO" id="GO:0032259">
    <property type="term" value="P:methylation"/>
    <property type="evidence" value="ECO:0007669"/>
    <property type="project" value="UniProtKB-KW"/>
</dbReference>
<dbReference type="AlphaFoldDB" id="A0A552X2S0"/>
<keyword evidence="7 10" id="KW-0274">FAD</keyword>
<dbReference type="GO" id="GO:0016645">
    <property type="term" value="F:oxidoreductase activity, acting on the CH-NH group of donors"/>
    <property type="evidence" value="ECO:0007669"/>
    <property type="project" value="InterPro"/>
</dbReference>
<evidence type="ECO:0000256" key="10">
    <source>
        <dbReference type="HAMAP-Rule" id="MF_01102"/>
    </source>
</evidence>
<dbReference type="NCBIfam" id="TIGR03197">
    <property type="entry name" value="MnmC_Cterm"/>
    <property type="match status" value="1"/>
</dbReference>
<evidence type="ECO:0000313" key="14">
    <source>
        <dbReference type="Proteomes" id="UP000320359"/>
    </source>
</evidence>
<dbReference type="PANTHER" id="PTHR13847">
    <property type="entry name" value="SARCOSINE DEHYDROGENASE-RELATED"/>
    <property type="match status" value="1"/>
</dbReference>
<dbReference type="Pfam" id="PF05430">
    <property type="entry name" value="Methyltransf_30"/>
    <property type="match status" value="1"/>
</dbReference>
<protein>
    <recommendedName>
        <fullName evidence="10">tRNA 5-methylaminomethyl-2-thiouridine biosynthesis bifunctional protein MnmC</fullName>
        <shortName evidence="10">tRNA mnm(5)s(2)U biosynthesis bifunctional protein</shortName>
    </recommendedName>
    <domain>
        <recommendedName>
            <fullName evidence="10">tRNA (mnm(5)s(2)U34)-methyltransferase</fullName>
            <ecNumber evidence="10">2.1.1.61</ecNumber>
        </recommendedName>
    </domain>
    <domain>
        <recommendedName>
            <fullName evidence="10">FAD-dependent cmnm(5)s(2)U34 oxidoreductase</fullName>
            <ecNumber evidence="10">1.5.-.-</ecNumber>
        </recommendedName>
    </domain>
</protein>
<dbReference type="InterPro" id="IPR006076">
    <property type="entry name" value="FAD-dep_OxRdtase"/>
</dbReference>
<proteinExistence type="inferred from homology"/>
<dbReference type="SUPFAM" id="SSF51905">
    <property type="entry name" value="FAD/NAD(P)-binding domain"/>
    <property type="match status" value="1"/>
</dbReference>
<dbReference type="Gene3D" id="3.40.50.150">
    <property type="entry name" value="Vaccinia Virus protein VP39"/>
    <property type="match status" value="1"/>
</dbReference>
<dbReference type="OrthoDB" id="9786494at2"/>
<dbReference type="InterPro" id="IPR008471">
    <property type="entry name" value="MnmC-like_methylTransf"/>
</dbReference>
<dbReference type="PANTHER" id="PTHR13847:SF283">
    <property type="entry name" value="TRNA 5-METHYLAMINOMETHYL-2-THIOURIDINE BIOSYNTHESIS BIFUNCTIONAL PROTEIN MNMC"/>
    <property type="match status" value="1"/>
</dbReference>
<dbReference type="SUPFAM" id="SSF53335">
    <property type="entry name" value="S-adenosyl-L-methionine-dependent methyltransferases"/>
    <property type="match status" value="1"/>
</dbReference>
<dbReference type="HAMAP" id="MF_01102">
    <property type="entry name" value="MnmC"/>
    <property type="match status" value="1"/>
</dbReference>
<dbReference type="EMBL" id="VJWL01000001">
    <property type="protein sequence ID" value="TRW49330.1"/>
    <property type="molecule type" value="Genomic_DNA"/>
</dbReference>
<keyword evidence="3 10" id="KW-0285">Flavoprotein</keyword>
<dbReference type="InterPro" id="IPR029063">
    <property type="entry name" value="SAM-dependent_MTases_sf"/>
</dbReference>
<evidence type="ECO:0000256" key="5">
    <source>
        <dbReference type="ARBA" id="ARBA00022691"/>
    </source>
</evidence>
<comment type="similarity">
    <text evidence="10">In the N-terminal section; belongs to the methyltransferase superfamily. tRNA (mnm(5)s(2)U34)-methyltransferase family.</text>
</comment>
<feature type="region of interest" description="tRNA (mnm(5)s(2)U34)-methyltransferase" evidence="10">
    <location>
        <begin position="1"/>
        <end position="263"/>
    </location>
</feature>
<dbReference type="InterPro" id="IPR023032">
    <property type="entry name" value="tRNA_MAMT_biosynth_bifunc_MnmC"/>
</dbReference>
<dbReference type="GO" id="GO:0002097">
    <property type="term" value="P:tRNA wobble base modification"/>
    <property type="evidence" value="ECO:0007669"/>
    <property type="project" value="UniProtKB-UniRule"/>
</dbReference>
<evidence type="ECO:0000256" key="2">
    <source>
        <dbReference type="ARBA" id="ARBA00022603"/>
    </source>
</evidence>
<evidence type="ECO:0000256" key="8">
    <source>
        <dbReference type="ARBA" id="ARBA00023002"/>
    </source>
</evidence>
<dbReference type="InterPro" id="IPR017610">
    <property type="entry name" value="tRNA_S-uridine_synth_MnmC_C"/>
</dbReference>
<comment type="similarity">
    <text evidence="10">In the C-terminal section; belongs to the DAO family.</text>
</comment>
<comment type="subcellular location">
    <subcellularLocation>
        <location evidence="10">Cytoplasm</location>
    </subcellularLocation>
</comment>
<keyword evidence="9 10" id="KW-0511">Multifunctional enzyme</keyword>
<dbReference type="InterPro" id="IPR047785">
    <property type="entry name" value="tRNA_MNMC2"/>
</dbReference>
<name>A0A552X2S0_9GAMM</name>
<dbReference type="Proteomes" id="UP000320359">
    <property type="component" value="Unassembled WGS sequence"/>
</dbReference>
<dbReference type="Gene3D" id="3.30.9.10">
    <property type="entry name" value="D-Amino Acid Oxidase, subunit A, domain 2"/>
    <property type="match status" value="1"/>
</dbReference>
<sequence>MDNSSGPLSVYKGSQMSQPHKTAEIDYAQVSFDADGTPESSGFGDIYFHRAQGIAESSYVFLEQNRLRDRFYTWATHRPFVIAETGFGTGLNCLLAAALFLDVAPANARLHIVSVEAYPLTPSDLQHALAIASALAPQLQPLVQQLLSAYPPPIRGTHRIHLHDRVTLDLMLGDVLDCFPEWSQDNRNSVDAWFLDGFAPQKNPQMWQPQLYRAIARSLRVHGTLATFTATGHVRRGLQNVGMQMHKVPGFGSKRDMLVGSMQRIGDPEPDTELTHIAIIGNGIAGANLAWSLRHFPGDMTIIGEQEPASGASGNPQGAVYPLLQANWTPTSAFYSSAFVYARQRYLSLTPEYSHFQGLIDYVSNTKQYPRLRKMKNIAGYPKALFTARTAAQLAQHTKVPIGLAGGHHPLAGWIEPAATVNALLQCTIRFRQQQGRVTHTCFQHQVTRVSRAGQQWAIEYEHHPALTVSHVVIANGERVPELLPQTTIPIRPVRGQITRVRASHSSLSGLSQVLCRGGYVVPALDGAVCIGATFDKSRADAKLLDTDHDKNIEMLHEQFGISCTRTDVIDGRASVRATTPDHLPVAGALQQGDDASGCWQPLPNIYLLSGLGARGLTSAPLAAELIASRILQQPAPIARHLQESLCPMRFAKRAQVKGLSPFSVR</sequence>
<accession>A0A552X2S0</accession>
<reference evidence="13 14" key="1">
    <citation type="submission" date="2019-07" db="EMBL/GenBank/DDBJ databases">
        <authorList>
            <person name="Yang M."/>
            <person name="Zhao D."/>
            <person name="Xiang H."/>
        </authorList>
    </citation>
    <scope>NUCLEOTIDE SEQUENCE [LARGE SCALE GENOMIC DNA]</scope>
    <source>
        <strain evidence="13 14">IM1326</strain>
    </source>
</reference>
<evidence type="ECO:0000256" key="1">
    <source>
        <dbReference type="ARBA" id="ARBA00022490"/>
    </source>
</evidence>
<keyword evidence="2 10" id="KW-0489">Methyltransferase</keyword>
<evidence type="ECO:0000256" key="3">
    <source>
        <dbReference type="ARBA" id="ARBA00022630"/>
    </source>
</evidence>
<evidence type="ECO:0000259" key="12">
    <source>
        <dbReference type="Pfam" id="PF05430"/>
    </source>
</evidence>
<feature type="domain" description="FAD dependent oxidoreductase" evidence="11">
    <location>
        <begin position="277"/>
        <end position="629"/>
    </location>
</feature>
<organism evidence="13 14">
    <name type="scientific">Aliidiomarina halalkaliphila</name>
    <dbReference type="NCBI Taxonomy" id="2593535"/>
    <lineage>
        <taxon>Bacteria</taxon>
        <taxon>Pseudomonadati</taxon>
        <taxon>Pseudomonadota</taxon>
        <taxon>Gammaproteobacteria</taxon>
        <taxon>Alteromonadales</taxon>
        <taxon>Idiomarinaceae</taxon>
        <taxon>Aliidiomarina</taxon>
    </lineage>
</organism>
<evidence type="ECO:0000256" key="6">
    <source>
        <dbReference type="ARBA" id="ARBA00022694"/>
    </source>
</evidence>
<feature type="region of interest" description="FAD-dependent cmnm(5)s(2)U34 oxidoreductase" evidence="10">
    <location>
        <begin position="280"/>
        <end position="666"/>
    </location>
</feature>
<dbReference type="EC" id="2.1.1.61" evidence="10"/>
<keyword evidence="14" id="KW-1185">Reference proteome</keyword>
<evidence type="ECO:0000313" key="13">
    <source>
        <dbReference type="EMBL" id="TRW49330.1"/>
    </source>
</evidence>
<dbReference type="EC" id="1.5.-.-" evidence="10"/>
<dbReference type="GO" id="GO:0050660">
    <property type="term" value="F:flavin adenine dinucleotide binding"/>
    <property type="evidence" value="ECO:0007669"/>
    <property type="project" value="UniProtKB-UniRule"/>
</dbReference>
<comment type="cofactor">
    <cofactor evidence="10">
        <name>FAD</name>
        <dbReference type="ChEBI" id="CHEBI:57692"/>
    </cofactor>
</comment>
<keyword evidence="8 10" id="KW-0560">Oxidoreductase</keyword>
<feature type="domain" description="MnmC-like methyltransferase" evidence="12">
    <location>
        <begin position="137"/>
        <end position="262"/>
    </location>
</feature>
<keyword evidence="6 10" id="KW-0819">tRNA processing</keyword>
<evidence type="ECO:0000256" key="7">
    <source>
        <dbReference type="ARBA" id="ARBA00022827"/>
    </source>
</evidence>